<gene>
    <name evidence="1" type="ORF">FOB64_003378</name>
</gene>
<dbReference type="EMBL" id="JABWAD010000044">
    <property type="protein sequence ID" value="KAF6069205.1"/>
    <property type="molecule type" value="Genomic_DNA"/>
</dbReference>
<dbReference type="AlphaFoldDB" id="A0A8H6BXC1"/>
<evidence type="ECO:0000313" key="1">
    <source>
        <dbReference type="EMBL" id="KAF6069205.1"/>
    </source>
</evidence>
<dbReference type="PANTHER" id="PTHR12507">
    <property type="entry name" value="REDUCED GROWTH PHENOTYPE 1 RGP1, YEAST -RELATED"/>
    <property type="match status" value="1"/>
</dbReference>
<proteinExistence type="predicted"/>
<reference evidence="1 2" key="1">
    <citation type="submission" date="2020-03" db="EMBL/GenBank/DDBJ databases">
        <title>FDA dAtabase for Regulatory Grade micrObial Sequences (FDA-ARGOS): Supporting development and validation of Infectious Disease Dx tests.</title>
        <authorList>
            <person name="Campos J."/>
            <person name="Goldberg B."/>
            <person name="Tallon L."/>
            <person name="Sadzewicz L."/>
            <person name="Vavikolanu K."/>
            <person name="Mehta A."/>
            <person name="Aluvathingal J."/>
            <person name="Nadendla S."/>
            <person name="Nandy P."/>
            <person name="Geyer C."/>
            <person name="Yan Y."/>
            <person name="Sichtig H."/>
        </authorList>
    </citation>
    <scope>NUCLEOTIDE SEQUENCE [LARGE SCALE GENOMIC DNA]</scope>
    <source>
        <strain evidence="1 2">FDAARGOS_656</strain>
    </source>
</reference>
<dbReference type="Pfam" id="PF08737">
    <property type="entry name" value="Rgp1"/>
    <property type="match status" value="2"/>
</dbReference>
<evidence type="ECO:0000313" key="2">
    <source>
        <dbReference type="Proteomes" id="UP000536275"/>
    </source>
</evidence>
<organism evidence="1 2">
    <name type="scientific">Candida albicans</name>
    <name type="common">Yeast</name>
    <dbReference type="NCBI Taxonomy" id="5476"/>
    <lineage>
        <taxon>Eukaryota</taxon>
        <taxon>Fungi</taxon>
        <taxon>Dikarya</taxon>
        <taxon>Ascomycota</taxon>
        <taxon>Saccharomycotina</taxon>
        <taxon>Pichiomycetes</taxon>
        <taxon>Debaryomycetaceae</taxon>
        <taxon>Candida/Lodderomyces clade</taxon>
        <taxon>Candida</taxon>
    </lineage>
</organism>
<name>A0A8H6BXC1_CANAX</name>
<sequence>MPGLVSSSLNSPYIKVLNEKLSISLQYLNSQESNQTCVLTFINTADKDVNINPTKQASSGSWLSGLFGLNPSLDEFLSKLNVDTDAPVDLFLGYIQLFGYVVLNYKFEIDTTSLEVNKNPQWWNNTEYLNQYLEINESKDDRIDEHLKLDTVPFIEQNCSEKLTIGGKLGGVQDLVVNNDKILIDNRYLLHDLIGNFNSNSLSKEVQLLPLHDLTEAIVPFYTTPQSLLFTDLSIPKNSSRSFCLKVPIKDDLPPSYNTCSTGSACDQGLISIRYSLIDISEKGSFLQDISTLIDSDLYNMPKVSTMERRKSSVNGMSDEINSDGYISQLPDHLKTQFRLRVNNQELCTIGLSKAYYHPGEDLNYVININPNADNTTKVIGLTTYLEAHEVYRLLENGKKIHKYKVTGNVKLNTLAPSIINGQLLESSSCLLNNYLNIPKFVTPQFQSRSFLNLEYHLVFQFNLSEGDLHKQKANEENDMTPFAKCDIYKTETIASSYKFTIPVYILP</sequence>
<dbReference type="Proteomes" id="UP000536275">
    <property type="component" value="Unassembled WGS sequence"/>
</dbReference>
<accession>A0A8H6BXC1</accession>
<dbReference type="InterPro" id="IPR014848">
    <property type="entry name" value="Rgp1"/>
</dbReference>
<comment type="caution">
    <text evidence="1">The sequence shown here is derived from an EMBL/GenBank/DDBJ whole genome shotgun (WGS) entry which is preliminary data.</text>
</comment>
<protein>
    <submittedName>
        <fullName evidence="1">Rgp1 family protein</fullName>
    </submittedName>
</protein>